<comment type="subcellular location">
    <subcellularLocation>
        <location evidence="8">Secreted</location>
    </subcellularLocation>
</comment>
<evidence type="ECO:0000256" key="4">
    <source>
        <dbReference type="ARBA" id="ARBA00022801"/>
    </source>
</evidence>
<keyword evidence="5 8" id="KW-0862">Zinc</keyword>
<dbReference type="GO" id="GO:0004222">
    <property type="term" value="F:metalloendopeptidase activity"/>
    <property type="evidence" value="ECO:0007669"/>
    <property type="project" value="UniProtKB-UniRule"/>
</dbReference>
<evidence type="ECO:0000256" key="1">
    <source>
        <dbReference type="ARBA" id="ARBA00009388"/>
    </source>
</evidence>
<keyword evidence="3" id="KW-0479">Metal-binding</keyword>
<feature type="domain" description="Peptidase M4 C-terminal" evidence="10">
    <location>
        <begin position="194"/>
        <end position="357"/>
    </location>
</feature>
<reference evidence="11 12" key="1">
    <citation type="submission" date="2019-10" db="EMBL/GenBank/DDBJ databases">
        <title>Genomic analysis of Raineyella sp. CBA3103.</title>
        <authorList>
            <person name="Roh S.W."/>
        </authorList>
    </citation>
    <scope>NUCLEOTIDE SEQUENCE [LARGE SCALE GENOMIC DNA]</scope>
    <source>
        <strain evidence="11 12">CBA3103</strain>
    </source>
</reference>
<evidence type="ECO:0000256" key="8">
    <source>
        <dbReference type="RuleBase" id="RU366073"/>
    </source>
</evidence>
<name>A0A5Q2FFW8_9ACTN</name>
<dbReference type="InterPro" id="IPR013856">
    <property type="entry name" value="Peptidase_M4_domain"/>
</dbReference>
<evidence type="ECO:0000313" key="12">
    <source>
        <dbReference type="Proteomes" id="UP000386847"/>
    </source>
</evidence>
<dbReference type="Gene3D" id="3.10.170.10">
    <property type="match status" value="1"/>
</dbReference>
<dbReference type="SUPFAM" id="SSF55486">
    <property type="entry name" value="Metalloproteases ('zincins'), catalytic domain"/>
    <property type="match status" value="1"/>
</dbReference>
<dbReference type="KEGG" id="rain:Rai3103_14765"/>
<accession>A0A5Q2FFW8</accession>
<evidence type="ECO:0000256" key="5">
    <source>
        <dbReference type="ARBA" id="ARBA00022833"/>
    </source>
</evidence>
<dbReference type="EC" id="3.4.24.-" evidence="8"/>
<feature type="active site" evidence="7">
    <location>
        <position position="184"/>
    </location>
</feature>
<keyword evidence="8" id="KW-0964">Secreted</keyword>
<gene>
    <name evidence="11" type="ORF">Rai3103_14765</name>
</gene>
<dbReference type="GO" id="GO:0006508">
    <property type="term" value="P:proteolysis"/>
    <property type="evidence" value="ECO:0007669"/>
    <property type="project" value="UniProtKB-KW"/>
</dbReference>
<evidence type="ECO:0000259" key="10">
    <source>
        <dbReference type="Pfam" id="PF02868"/>
    </source>
</evidence>
<comment type="similarity">
    <text evidence="1 8">Belongs to the peptidase M4 family.</text>
</comment>
<dbReference type="InterPro" id="IPR052759">
    <property type="entry name" value="Metalloprotease_M4"/>
</dbReference>
<evidence type="ECO:0000259" key="9">
    <source>
        <dbReference type="Pfam" id="PF01447"/>
    </source>
</evidence>
<dbReference type="InterPro" id="IPR001570">
    <property type="entry name" value="Peptidase_M4_C_domain"/>
</dbReference>
<dbReference type="Gene3D" id="1.10.390.10">
    <property type="entry name" value="Neutral Protease Domain 2"/>
    <property type="match status" value="1"/>
</dbReference>
<dbReference type="PRINTS" id="PR00730">
    <property type="entry name" value="THERMOLYSIN"/>
</dbReference>
<dbReference type="PANTHER" id="PTHR43579:SF1">
    <property type="entry name" value="NEUTRAL METALLOPROTEINASE"/>
    <property type="match status" value="1"/>
</dbReference>
<keyword evidence="2 8" id="KW-0645">Protease</keyword>
<dbReference type="Pfam" id="PF02868">
    <property type="entry name" value="Peptidase_M4_C"/>
    <property type="match status" value="1"/>
</dbReference>
<dbReference type="GO" id="GO:0046872">
    <property type="term" value="F:metal ion binding"/>
    <property type="evidence" value="ECO:0007669"/>
    <property type="project" value="UniProtKB-UniRule"/>
</dbReference>
<keyword evidence="4 8" id="KW-0378">Hydrolase</keyword>
<dbReference type="Proteomes" id="UP000386847">
    <property type="component" value="Chromosome"/>
</dbReference>
<dbReference type="AlphaFoldDB" id="A0A5Q2FFW8"/>
<dbReference type="CDD" id="cd09597">
    <property type="entry name" value="M4_TLP"/>
    <property type="match status" value="1"/>
</dbReference>
<proteinExistence type="inferred from homology"/>
<comment type="cofactor">
    <cofactor evidence="8">
        <name>Zn(2+)</name>
        <dbReference type="ChEBI" id="CHEBI:29105"/>
    </cofactor>
</comment>
<evidence type="ECO:0000313" key="11">
    <source>
        <dbReference type="EMBL" id="QGF24687.1"/>
    </source>
</evidence>
<keyword evidence="12" id="KW-1185">Reference proteome</keyword>
<keyword evidence="6 8" id="KW-0482">Metalloprotease</keyword>
<evidence type="ECO:0000256" key="6">
    <source>
        <dbReference type="ARBA" id="ARBA00023049"/>
    </source>
</evidence>
<organism evidence="11 12">
    <name type="scientific">Raineyella fluvialis</name>
    <dbReference type="NCBI Taxonomy" id="2662261"/>
    <lineage>
        <taxon>Bacteria</taxon>
        <taxon>Bacillati</taxon>
        <taxon>Actinomycetota</taxon>
        <taxon>Actinomycetes</taxon>
        <taxon>Propionibacteriales</taxon>
        <taxon>Propionibacteriaceae</taxon>
        <taxon>Raineyella</taxon>
    </lineage>
</organism>
<evidence type="ECO:0000256" key="7">
    <source>
        <dbReference type="PIRSR" id="PIRSR623612-1"/>
    </source>
</evidence>
<dbReference type="GO" id="GO:0005576">
    <property type="term" value="C:extracellular region"/>
    <property type="evidence" value="ECO:0007669"/>
    <property type="project" value="UniProtKB-SubCell"/>
</dbReference>
<evidence type="ECO:0000256" key="3">
    <source>
        <dbReference type="ARBA" id="ARBA00022723"/>
    </source>
</evidence>
<dbReference type="InterPro" id="IPR023612">
    <property type="entry name" value="Peptidase_M4"/>
</dbReference>
<dbReference type="PANTHER" id="PTHR43579">
    <property type="match status" value="1"/>
</dbReference>
<feature type="active site" description="Proton donor" evidence="7">
    <location>
        <position position="279"/>
    </location>
</feature>
<feature type="domain" description="Peptidase M4" evidence="9">
    <location>
        <begin position="81"/>
        <end position="191"/>
    </location>
</feature>
<sequence>MCDSHHGSEPAMTRHSLACIIPPDLLVVLARTAEPDQRDALLSTLSIDQGVRVARAEIAARTLVAPGALAPRVGAGTPNRSIYDQKHSTDSTPGTLVRSEGQAAVADVSVNQAYDNFGYTYTLYWDIFHRDSIDDRGLAIEGLVHFGTDYDNAFWDGAGHMFFGDGDGKMLTDTTKGIDVVGHELTHGVTQHEANLTYSGQSGALNESVSDVFGSLVKQYHLGQTASQANWLIGADIVGQQLAPALRSMKAPGTANQYDNQPATMDQYVKTTSDNGGVHTNSGIPNHAFYLAAVAIDGNAWETAGQIWYDTLTDPRLRPNATFSAFGSLTLRAARSRFGSTSAEATAVQNAWDGVKVKVR</sequence>
<evidence type="ECO:0000256" key="2">
    <source>
        <dbReference type="ARBA" id="ARBA00022670"/>
    </source>
</evidence>
<protein>
    <recommendedName>
        <fullName evidence="8">Neutral metalloproteinase</fullName>
        <ecNumber evidence="8">3.4.24.-</ecNumber>
    </recommendedName>
</protein>
<dbReference type="InterPro" id="IPR027268">
    <property type="entry name" value="Peptidase_M4/M1_CTD_sf"/>
</dbReference>
<comment type="function">
    <text evidence="8">Extracellular zinc metalloprotease.</text>
</comment>
<dbReference type="EMBL" id="CP045725">
    <property type="protein sequence ID" value="QGF24687.1"/>
    <property type="molecule type" value="Genomic_DNA"/>
</dbReference>
<dbReference type="Pfam" id="PF01447">
    <property type="entry name" value="Peptidase_M4"/>
    <property type="match status" value="1"/>
</dbReference>